<dbReference type="SMART" id="SM00382">
    <property type="entry name" value="AAA"/>
    <property type="match status" value="1"/>
</dbReference>
<comment type="subcellular location">
    <subcellularLocation>
        <location evidence="9">Cell inner membrane</location>
        <topology evidence="9">Peripheral membrane protein</topology>
    </subcellularLocation>
</comment>
<evidence type="ECO:0000256" key="4">
    <source>
        <dbReference type="ARBA" id="ARBA00022741"/>
    </source>
</evidence>
<evidence type="ECO:0000313" key="11">
    <source>
        <dbReference type="EMBL" id="OAG93582.1"/>
    </source>
</evidence>
<comment type="caution">
    <text evidence="11">The sequence shown here is derived from an EMBL/GenBank/DDBJ whole genome shotgun (WGS) entry which is preliminary data.</text>
</comment>
<dbReference type="EC" id="7.6.2.9" evidence="9"/>
<keyword evidence="4 9" id="KW-0547">Nucleotide-binding</keyword>
<evidence type="ECO:0000259" key="10">
    <source>
        <dbReference type="PROSITE" id="PS50893"/>
    </source>
</evidence>
<accession>A0A853K951</accession>
<name>A0A853K951_9BACL</name>
<evidence type="ECO:0000256" key="8">
    <source>
        <dbReference type="ARBA" id="ARBA00063934"/>
    </source>
</evidence>
<proteinExistence type="inferred from homology"/>
<keyword evidence="3" id="KW-0677">Repeat</keyword>
<dbReference type="Proteomes" id="UP000077421">
    <property type="component" value="Unassembled WGS sequence"/>
</dbReference>
<evidence type="ECO:0000256" key="3">
    <source>
        <dbReference type="ARBA" id="ARBA00022737"/>
    </source>
</evidence>
<evidence type="ECO:0000256" key="1">
    <source>
        <dbReference type="ARBA" id="ARBA00005417"/>
    </source>
</evidence>
<keyword evidence="5 9" id="KW-0067">ATP-binding</keyword>
<dbReference type="EMBL" id="LSUQ01000029">
    <property type="protein sequence ID" value="OAG93582.1"/>
    <property type="molecule type" value="Genomic_DNA"/>
</dbReference>
<dbReference type="Pfam" id="PF00005">
    <property type="entry name" value="ABC_tran"/>
    <property type="match status" value="1"/>
</dbReference>
<dbReference type="InterPro" id="IPR027417">
    <property type="entry name" value="P-loop_NTPase"/>
</dbReference>
<dbReference type="InterPro" id="IPR003439">
    <property type="entry name" value="ABC_transporter-like_ATP-bd"/>
</dbReference>
<comment type="similarity">
    <text evidence="1 9">Belongs to the ABC transporter superfamily.</text>
</comment>
<evidence type="ECO:0000313" key="12">
    <source>
        <dbReference type="Proteomes" id="UP000077421"/>
    </source>
</evidence>
<dbReference type="PANTHER" id="PTHR43117:SF3">
    <property type="entry name" value="CHOLINE TRANSPORT ATP-BINDING PROTEIN OPUBA"/>
    <property type="match status" value="1"/>
</dbReference>
<organism evidence="11 12">
    <name type="scientific">Ferroacidibacillus organovorans</name>
    <dbReference type="NCBI Taxonomy" id="1765683"/>
    <lineage>
        <taxon>Bacteria</taxon>
        <taxon>Bacillati</taxon>
        <taxon>Bacillota</taxon>
        <taxon>Bacilli</taxon>
        <taxon>Bacillales</taxon>
        <taxon>Alicyclobacillaceae</taxon>
        <taxon>Ferroacidibacillus</taxon>
    </lineage>
</organism>
<dbReference type="FunFam" id="3.40.50.300:FF:000425">
    <property type="entry name" value="Probable ABC transporter, ATP-binding subunit"/>
    <property type="match status" value="1"/>
</dbReference>
<dbReference type="PANTHER" id="PTHR43117">
    <property type="entry name" value="OSMOPROTECTANT IMPORT ATP-BINDING PROTEIN OSMV"/>
    <property type="match status" value="1"/>
</dbReference>
<evidence type="ECO:0000256" key="7">
    <source>
        <dbReference type="ARBA" id="ARBA00052482"/>
    </source>
</evidence>
<dbReference type="GO" id="GO:0006865">
    <property type="term" value="P:amino acid transport"/>
    <property type="evidence" value="ECO:0007669"/>
    <property type="project" value="UniProtKB-UniRule"/>
</dbReference>
<dbReference type="GO" id="GO:0015418">
    <property type="term" value="F:ABC-type quaternary ammonium compound transporting activity"/>
    <property type="evidence" value="ECO:0007669"/>
    <property type="project" value="UniProtKB-EC"/>
</dbReference>
<evidence type="ECO:0000256" key="9">
    <source>
        <dbReference type="RuleBase" id="RU369116"/>
    </source>
</evidence>
<comment type="catalytic activity">
    <reaction evidence="7">
        <text>a quaternary ammonium(out) + ATP + H2O = a quaternary ammonium(in) + ADP + phosphate + H(+)</text>
        <dbReference type="Rhea" id="RHEA:11036"/>
        <dbReference type="ChEBI" id="CHEBI:15377"/>
        <dbReference type="ChEBI" id="CHEBI:15378"/>
        <dbReference type="ChEBI" id="CHEBI:30616"/>
        <dbReference type="ChEBI" id="CHEBI:35267"/>
        <dbReference type="ChEBI" id="CHEBI:43474"/>
        <dbReference type="ChEBI" id="CHEBI:456216"/>
        <dbReference type="EC" id="7.6.2.9"/>
    </reaction>
</comment>
<dbReference type="AlphaFoldDB" id="A0A853K951"/>
<dbReference type="InterPro" id="IPR003593">
    <property type="entry name" value="AAA+_ATPase"/>
</dbReference>
<dbReference type="NCBIfam" id="TIGR01186">
    <property type="entry name" value="proV"/>
    <property type="match status" value="1"/>
</dbReference>
<comment type="subunit">
    <text evidence="9">The complex is probably composed of two ATP-binding proteins, two transmembrane proteins and a solute-binding protein.</text>
</comment>
<dbReference type="GO" id="GO:0005886">
    <property type="term" value="C:plasma membrane"/>
    <property type="evidence" value="ECO:0007669"/>
    <property type="project" value="UniProtKB-SubCell"/>
</dbReference>
<evidence type="ECO:0000256" key="2">
    <source>
        <dbReference type="ARBA" id="ARBA00022448"/>
    </source>
</evidence>
<sequence>MATMCRSFYFPIPMHQLIQYASFCLSKMMRIGQGNPPGRVGSVRIARDSITGIHLLRLSAGKGVERTILRFIDLTKSYADQTVAVDHLNLSIERGEFVVLIGPSGCGKSTTLRMVNRLVEPTSGTIEIDQRDARSYPPVELRRRLGYVIQQIGLMPHLTIAENISFVLKLQRIGKVQRRARARELLKLADLDPDTYLDRYPVELSGGQQQRVGVLRALAHNPEIILMDEPFGALDPITREQLQDELKRLQRSVQKTILFVTHDMDEALRLADRIVVMKGGHIVQVAAPDEILRNPADEFVANFIGRQRMLGRFQEMDLRSVNACGADSEMARQATPAEKVTVNVAGEAVRSSC</sequence>
<dbReference type="PROSITE" id="PS00211">
    <property type="entry name" value="ABC_TRANSPORTER_1"/>
    <property type="match status" value="1"/>
</dbReference>
<protein>
    <recommendedName>
        <fullName evidence="9">Quaternary amine transport ATP-binding protein</fullName>
        <ecNumber evidence="9">7.6.2.9</ecNumber>
    </recommendedName>
</protein>
<dbReference type="Gene3D" id="3.40.50.300">
    <property type="entry name" value="P-loop containing nucleotide triphosphate hydrolases"/>
    <property type="match status" value="1"/>
</dbReference>
<gene>
    <name evidence="11" type="ORF">AYW79_09840</name>
</gene>
<dbReference type="GO" id="GO:0031460">
    <property type="term" value="P:glycine betaine transport"/>
    <property type="evidence" value="ECO:0007669"/>
    <property type="project" value="InterPro"/>
</dbReference>
<keyword evidence="2 9" id="KW-0813">Transport</keyword>
<dbReference type="GO" id="GO:0005524">
    <property type="term" value="F:ATP binding"/>
    <property type="evidence" value="ECO:0007669"/>
    <property type="project" value="UniProtKB-UniRule"/>
</dbReference>
<dbReference type="InterPro" id="IPR017871">
    <property type="entry name" value="ABC_transporter-like_CS"/>
</dbReference>
<comment type="subunit">
    <text evidence="8">The complex is composed of two ATP-binding proteins (OpuCA), two transmembrane proteins (OpuCB and OpuCD) and a solute-binding protein (OpuCC).</text>
</comment>
<evidence type="ECO:0000256" key="6">
    <source>
        <dbReference type="ARBA" id="ARBA00023122"/>
    </source>
</evidence>
<reference evidence="11 12" key="1">
    <citation type="submission" date="2016-02" db="EMBL/GenBank/DDBJ databases">
        <title>Draft genome sequence of Acidibacillus ferrooxidans SLC66.</title>
        <authorList>
            <person name="Oliveira G."/>
            <person name="Nancucheo I."/>
            <person name="Dall'Agnol H."/>
            <person name="Johnson B."/>
            <person name="Oliveira R."/>
            <person name="Nunes G.L."/>
            <person name="Tzotzos G."/>
            <person name="Orellana S.C."/>
            <person name="Salim A.C."/>
            <person name="Araujo F.M."/>
        </authorList>
    </citation>
    <scope>NUCLEOTIDE SEQUENCE [LARGE SCALE GENOMIC DNA]</scope>
    <source>
        <strain evidence="11 12">SLC66</strain>
    </source>
</reference>
<keyword evidence="9" id="KW-1003">Cell membrane</keyword>
<keyword evidence="6" id="KW-0129">CBS domain</keyword>
<dbReference type="SUPFAM" id="SSF52540">
    <property type="entry name" value="P-loop containing nucleoside triphosphate hydrolases"/>
    <property type="match status" value="1"/>
</dbReference>
<feature type="domain" description="ABC transporter" evidence="10">
    <location>
        <begin position="69"/>
        <end position="304"/>
    </location>
</feature>
<dbReference type="PROSITE" id="PS50893">
    <property type="entry name" value="ABC_TRANSPORTER_2"/>
    <property type="match status" value="1"/>
</dbReference>
<dbReference type="InterPro" id="IPR005892">
    <property type="entry name" value="Gly-betaine_transp_ATP-bd"/>
</dbReference>
<dbReference type="GO" id="GO:0016887">
    <property type="term" value="F:ATP hydrolysis activity"/>
    <property type="evidence" value="ECO:0007669"/>
    <property type="project" value="UniProtKB-UniRule"/>
</dbReference>
<evidence type="ECO:0000256" key="5">
    <source>
        <dbReference type="ARBA" id="ARBA00022840"/>
    </source>
</evidence>
<keyword evidence="9" id="KW-0472">Membrane</keyword>
<keyword evidence="9" id="KW-0997">Cell inner membrane</keyword>